<keyword evidence="4" id="KW-1185">Reference proteome</keyword>
<evidence type="ECO:0000313" key="3">
    <source>
        <dbReference type="EMBL" id="KAG8197810.1"/>
    </source>
</evidence>
<dbReference type="PROSITE" id="PS50954">
    <property type="entry name" value="LEM"/>
    <property type="match status" value="1"/>
</dbReference>
<dbReference type="AlphaFoldDB" id="A0AAV6VNY6"/>
<gene>
    <name evidence="3" type="ORF">JTE90_006509</name>
</gene>
<dbReference type="InterPro" id="IPR003887">
    <property type="entry name" value="LEM_dom"/>
</dbReference>
<dbReference type="Gene3D" id="1.10.720.40">
    <property type="match status" value="1"/>
</dbReference>
<organism evidence="3 4">
    <name type="scientific">Oedothorax gibbosus</name>
    <dbReference type="NCBI Taxonomy" id="931172"/>
    <lineage>
        <taxon>Eukaryota</taxon>
        <taxon>Metazoa</taxon>
        <taxon>Ecdysozoa</taxon>
        <taxon>Arthropoda</taxon>
        <taxon>Chelicerata</taxon>
        <taxon>Arachnida</taxon>
        <taxon>Araneae</taxon>
        <taxon>Araneomorphae</taxon>
        <taxon>Entelegynae</taxon>
        <taxon>Araneoidea</taxon>
        <taxon>Linyphiidae</taxon>
        <taxon>Erigoninae</taxon>
        <taxon>Oedothorax</taxon>
    </lineage>
</organism>
<reference evidence="3 4" key="1">
    <citation type="journal article" date="2022" name="Nat. Ecol. Evol.">
        <title>A masculinizing supergene underlies an exaggerated male reproductive morph in a spider.</title>
        <authorList>
            <person name="Hendrickx F."/>
            <person name="De Corte Z."/>
            <person name="Sonet G."/>
            <person name="Van Belleghem S.M."/>
            <person name="Kostlbacher S."/>
            <person name="Vangestel C."/>
        </authorList>
    </citation>
    <scope>NUCLEOTIDE SEQUENCE [LARGE SCALE GENOMIC DNA]</scope>
    <source>
        <strain evidence="3">W744_W776</strain>
    </source>
</reference>
<dbReference type="EMBL" id="JAFNEN010000050">
    <property type="protein sequence ID" value="KAG8197810.1"/>
    <property type="molecule type" value="Genomic_DNA"/>
</dbReference>
<feature type="compositionally biased region" description="Basic residues" evidence="1">
    <location>
        <begin position="62"/>
        <end position="72"/>
    </location>
</feature>
<dbReference type="Pfam" id="PF03020">
    <property type="entry name" value="LEM"/>
    <property type="match status" value="1"/>
</dbReference>
<feature type="region of interest" description="Disordered" evidence="1">
    <location>
        <begin position="41"/>
        <end position="75"/>
    </location>
</feature>
<sequence length="241" mass="27809">MSVITDETLREQLILYGEDVGPLNSSTRLYWEKRLAKLNKSSNSKEKQLSNAKNFKSSIKYSSKKNKIKKPEKKPVKIQQRDKILLDSLRENGLNILRGPLTDAMRNEYQKKLNSLMLEAAPGHKDIENKLISNQRDSTVDSEDGDLKKSLLHYGVSVPNGPLNDATKHQLKKVWYKLMMNEKGILSEIDLRDAFEEDNHDSDSLESDPRIRYWAFIKTLFSFMTKLTLLLTPQYSPSLYD</sequence>
<comment type="caution">
    <text evidence="3">The sequence shown here is derived from an EMBL/GenBank/DDBJ whole genome shotgun (WGS) entry which is preliminary data.</text>
</comment>
<dbReference type="Proteomes" id="UP000827092">
    <property type="component" value="Unassembled WGS sequence"/>
</dbReference>
<name>A0AAV6VNY6_9ARAC</name>
<dbReference type="InterPro" id="IPR011015">
    <property type="entry name" value="LEM/LEM-like_dom_sf"/>
</dbReference>
<evidence type="ECO:0000313" key="4">
    <source>
        <dbReference type="Proteomes" id="UP000827092"/>
    </source>
</evidence>
<dbReference type="SUPFAM" id="SSF63451">
    <property type="entry name" value="LEM domain"/>
    <property type="match status" value="1"/>
</dbReference>
<evidence type="ECO:0000259" key="2">
    <source>
        <dbReference type="PROSITE" id="PS50954"/>
    </source>
</evidence>
<dbReference type="CDD" id="cd12934">
    <property type="entry name" value="LEM"/>
    <property type="match status" value="1"/>
</dbReference>
<evidence type="ECO:0000256" key="1">
    <source>
        <dbReference type="SAM" id="MobiDB-lite"/>
    </source>
</evidence>
<feature type="domain" description="LEM" evidence="2">
    <location>
        <begin position="1"/>
        <end position="42"/>
    </location>
</feature>
<proteinExistence type="predicted"/>
<protein>
    <recommendedName>
        <fullName evidence="2">LEM domain-containing protein</fullName>
    </recommendedName>
</protein>
<accession>A0AAV6VNY6</accession>